<dbReference type="Proteomes" id="UP000032735">
    <property type="component" value="Chromosome"/>
</dbReference>
<accession>A0A068R7K6</accession>
<dbReference type="EMBL" id="FO704551">
    <property type="protein sequence ID" value="CDG22906.1"/>
    <property type="molecule type" value="Genomic_DNA"/>
</dbReference>
<protein>
    <submittedName>
        <fullName evidence="1">Uncharacterized protein</fullName>
    </submittedName>
</protein>
<name>A0A068R7K6_9GAMM</name>
<evidence type="ECO:0000313" key="1">
    <source>
        <dbReference type="EMBL" id="CDG22906.1"/>
    </source>
</evidence>
<keyword evidence="2" id="KW-1185">Reference proteome</keyword>
<sequence length="72" mass="8140">MPRIQELEATLKPLAEILRQALLPQPVLQADENTDAEHGQHCYALQDEFTVCLHLFGHHSTRLLIHLTGFIG</sequence>
<proteinExistence type="predicted"/>
<dbReference type="KEGG" id="xpo:XPG1_3270"/>
<dbReference type="AlphaFoldDB" id="A0A068R7K6"/>
<dbReference type="STRING" id="1354304.XPG1_3270"/>
<gene>
    <name evidence="1" type="ORF">XPG1_3270</name>
</gene>
<reference evidence="1 2" key="1">
    <citation type="submission" date="2013-07" db="EMBL/GenBank/DDBJ databases">
        <authorList>
            <person name="Genoscope - CEA"/>
        </authorList>
    </citation>
    <scope>NUCLEOTIDE SEQUENCE [LARGE SCALE GENOMIC DNA]</scope>
    <source>
        <strain evidence="1 2">G6</strain>
    </source>
</reference>
<dbReference type="RefSeq" id="WP_045959751.1">
    <property type="nucleotide sequence ID" value="NZ_FO704551.1"/>
</dbReference>
<organism evidence="1 2">
    <name type="scientific">Xenorhabdus poinarii G6</name>
    <dbReference type="NCBI Taxonomy" id="1354304"/>
    <lineage>
        <taxon>Bacteria</taxon>
        <taxon>Pseudomonadati</taxon>
        <taxon>Pseudomonadota</taxon>
        <taxon>Gammaproteobacteria</taxon>
        <taxon>Enterobacterales</taxon>
        <taxon>Morganellaceae</taxon>
        <taxon>Xenorhabdus</taxon>
    </lineage>
</organism>
<evidence type="ECO:0000313" key="2">
    <source>
        <dbReference type="Proteomes" id="UP000032735"/>
    </source>
</evidence>
<dbReference type="HOGENOM" id="CLU_2721391_0_0_6"/>